<keyword evidence="1" id="KW-0853">WD repeat</keyword>
<gene>
    <name evidence="3" type="ORF">PPRIM_AZ9-3.1.T1920011</name>
</gene>
<dbReference type="PANTHER" id="PTHR45333:SF1">
    <property type="entry name" value="CHROMOSOME UNDETERMINED SCAFFOLD_625, WHOLE GENOME SHOTGUN SEQUENCE"/>
    <property type="match status" value="1"/>
</dbReference>
<accession>A0A8S1QRL9</accession>
<dbReference type="InterPro" id="IPR001646">
    <property type="entry name" value="5peptide_repeat"/>
</dbReference>
<feature type="repeat" description="WD" evidence="1">
    <location>
        <begin position="344"/>
        <end position="385"/>
    </location>
</feature>
<evidence type="ECO:0000256" key="1">
    <source>
        <dbReference type="PROSITE-ProRule" id="PRU00221"/>
    </source>
</evidence>
<sequence>MKIKKKMQGSFLDKEALADIFGQIKDVDEQMFGFILEKLRKENVQDYIGYLSDKVNQRQIESYILQQGEKIAQADKEKKFSLIGNDMKQIADVLRKLKDHEFNSKDFSSQENEELKLILIKSIKDNRGIIEFLQFQFNSLPQMTIQYNVVKMKVDLRNKNFENIKIQNTSLQEANFFRCILSGSQFNNVNISRINLNGAELLNCKWKNLRIHHELNTLNVHRGCVNSVCFSPDGNTLASGSNDKSLRLWNVKTGQQKAQLDGHQYQVHAVCFSPNGNTLASGSNDKSIRLWDVKTGQQKAKLDGHSRTVLSICFSPDGNTLASGSGDQSLSLWDVKKKQQKAKLEGHSGTVWSVCFSPDGNTLASGSVDNSIRLWDVKTGYEINSSDKNYKDVLAQLTIPLQQNSHISQTSNYLNSLLISQQAIFQTQGALILKGEFINQSVQIQRHCLNKKEVALQKIYRKSDFDHYQTTIIITINIQQFHSLLLYQILFFFTSKFLIFKVLFHFCYIYIPHLFQYYYNRWSVQCCEQISRFHKTFILLQQIQDII</sequence>
<keyword evidence="4" id="KW-1185">Reference proteome</keyword>
<keyword evidence="2" id="KW-1133">Transmembrane helix</keyword>
<proteinExistence type="predicted"/>
<evidence type="ECO:0008006" key="5">
    <source>
        <dbReference type="Google" id="ProtNLM"/>
    </source>
</evidence>
<feature type="repeat" description="WD" evidence="1">
    <location>
        <begin position="302"/>
        <end position="343"/>
    </location>
</feature>
<dbReference type="PROSITE" id="PS00678">
    <property type="entry name" value="WD_REPEATS_1"/>
    <property type="match status" value="4"/>
</dbReference>
<dbReference type="InterPro" id="IPR019775">
    <property type="entry name" value="WD40_repeat_CS"/>
</dbReference>
<dbReference type="Pfam" id="PF00400">
    <property type="entry name" value="WD40"/>
    <property type="match status" value="4"/>
</dbReference>
<dbReference type="FunFam" id="2.130.10.10:FF:002141">
    <property type="entry name" value="Uncharacterized protein"/>
    <property type="match status" value="1"/>
</dbReference>
<protein>
    <recommendedName>
        <fullName evidence="5">WD-40 repeat protein</fullName>
    </recommendedName>
</protein>
<dbReference type="InterPro" id="IPR001680">
    <property type="entry name" value="WD40_rpt"/>
</dbReference>
<dbReference type="PANTHER" id="PTHR45333">
    <property type="entry name" value="MEMBRANE PROTEIN-RELATED"/>
    <property type="match status" value="1"/>
</dbReference>
<dbReference type="EMBL" id="CAJJDM010000201">
    <property type="protein sequence ID" value="CAD8117230.1"/>
    <property type="molecule type" value="Genomic_DNA"/>
</dbReference>
<feature type="transmembrane region" description="Helical" evidence="2">
    <location>
        <begin position="485"/>
        <end position="511"/>
    </location>
</feature>
<dbReference type="PROSITE" id="PS50082">
    <property type="entry name" value="WD_REPEATS_2"/>
    <property type="match status" value="4"/>
</dbReference>
<dbReference type="Pfam" id="PF00805">
    <property type="entry name" value="Pentapeptide"/>
    <property type="match status" value="1"/>
</dbReference>
<keyword evidence="2" id="KW-0812">Transmembrane</keyword>
<evidence type="ECO:0000313" key="4">
    <source>
        <dbReference type="Proteomes" id="UP000688137"/>
    </source>
</evidence>
<dbReference type="CDD" id="cd00200">
    <property type="entry name" value="WD40"/>
    <property type="match status" value="1"/>
</dbReference>
<reference evidence="3" key="1">
    <citation type="submission" date="2021-01" db="EMBL/GenBank/DDBJ databases">
        <authorList>
            <consortium name="Genoscope - CEA"/>
            <person name="William W."/>
        </authorList>
    </citation>
    <scope>NUCLEOTIDE SEQUENCE</scope>
</reference>
<feature type="repeat" description="WD" evidence="1">
    <location>
        <begin position="218"/>
        <end position="259"/>
    </location>
</feature>
<dbReference type="AlphaFoldDB" id="A0A8S1QRL9"/>
<name>A0A8S1QRL9_PARPR</name>
<keyword evidence="2" id="KW-0472">Membrane</keyword>
<dbReference type="PROSITE" id="PS50294">
    <property type="entry name" value="WD_REPEATS_REGION"/>
    <property type="match status" value="4"/>
</dbReference>
<dbReference type="Proteomes" id="UP000688137">
    <property type="component" value="Unassembled WGS sequence"/>
</dbReference>
<evidence type="ECO:0000313" key="3">
    <source>
        <dbReference type="EMBL" id="CAD8117230.1"/>
    </source>
</evidence>
<comment type="caution">
    <text evidence="3">The sequence shown here is derived from an EMBL/GenBank/DDBJ whole genome shotgun (WGS) entry which is preliminary data.</text>
</comment>
<organism evidence="3 4">
    <name type="scientific">Paramecium primaurelia</name>
    <dbReference type="NCBI Taxonomy" id="5886"/>
    <lineage>
        <taxon>Eukaryota</taxon>
        <taxon>Sar</taxon>
        <taxon>Alveolata</taxon>
        <taxon>Ciliophora</taxon>
        <taxon>Intramacronucleata</taxon>
        <taxon>Oligohymenophorea</taxon>
        <taxon>Peniculida</taxon>
        <taxon>Parameciidae</taxon>
        <taxon>Paramecium</taxon>
    </lineage>
</organism>
<evidence type="ECO:0000256" key="2">
    <source>
        <dbReference type="SAM" id="Phobius"/>
    </source>
</evidence>
<dbReference type="SMART" id="SM00320">
    <property type="entry name" value="WD40"/>
    <property type="match status" value="4"/>
</dbReference>
<feature type="repeat" description="WD" evidence="1">
    <location>
        <begin position="260"/>
        <end position="301"/>
    </location>
</feature>